<dbReference type="EMBL" id="JANJOU010000019">
    <property type="protein sequence ID" value="MCR0984289.1"/>
    <property type="molecule type" value="Genomic_DNA"/>
</dbReference>
<evidence type="ECO:0000259" key="2">
    <source>
        <dbReference type="PROSITE" id="PS50110"/>
    </source>
</evidence>
<comment type="caution">
    <text evidence="3">The sequence shown here is derived from an EMBL/GenBank/DDBJ whole genome shotgun (WGS) entry which is preliminary data.</text>
</comment>
<proteinExistence type="predicted"/>
<reference evidence="3 4" key="1">
    <citation type="submission" date="2022-06" db="EMBL/GenBank/DDBJ databases">
        <title>Roseomonas CN29.</title>
        <authorList>
            <person name="Cheng Y."/>
            <person name="He X."/>
        </authorList>
    </citation>
    <scope>NUCLEOTIDE SEQUENCE [LARGE SCALE GENOMIC DNA]</scope>
    <source>
        <strain evidence="3 4">CN29</strain>
    </source>
</reference>
<gene>
    <name evidence="3" type="ORF">NRP21_19715</name>
</gene>
<dbReference type="InterPro" id="IPR011006">
    <property type="entry name" value="CheY-like_superfamily"/>
</dbReference>
<dbReference type="Gene3D" id="3.40.50.2300">
    <property type="match status" value="1"/>
</dbReference>
<dbReference type="PROSITE" id="PS50110">
    <property type="entry name" value="RESPONSE_REGULATORY"/>
    <property type="match status" value="1"/>
</dbReference>
<evidence type="ECO:0000313" key="3">
    <source>
        <dbReference type="EMBL" id="MCR0984289.1"/>
    </source>
</evidence>
<keyword evidence="1" id="KW-0597">Phosphoprotein</keyword>
<accession>A0ABT1XBB7</accession>
<evidence type="ECO:0000256" key="1">
    <source>
        <dbReference type="PROSITE-ProRule" id="PRU00169"/>
    </source>
</evidence>
<protein>
    <submittedName>
        <fullName evidence="3">Response regulator</fullName>
    </submittedName>
</protein>
<dbReference type="SUPFAM" id="SSF52172">
    <property type="entry name" value="CheY-like"/>
    <property type="match status" value="1"/>
</dbReference>
<feature type="domain" description="Response regulatory" evidence="2">
    <location>
        <begin position="1"/>
        <end position="112"/>
    </location>
</feature>
<feature type="modified residue" description="4-aspartylphosphate" evidence="1">
    <location>
        <position position="51"/>
    </location>
</feature>
<keyword evidence="4" id="KW-1185">Reference proteome</keyword>
<evidence type="ECO:0000313" key="4">
    <source>
        <dbReference type="Proteomes" id="UP001524642"/>
    </source>
</evidence>
<sequence length="117" mass="13125">MLVVENNYWIASEIEDWLRSAGADVVGPVASVLDATAAIEAGDAPDAAVLDVNLRDEEPVYPLAHRLHELHVPFLFATGVDKIADHPSFRERHRLWKPLARHELLQAVSRLVESRDR</sequence>
<organism evidence="3 4">
    <name type="scientific">Roseomonas populi</name>
    <dbReference type="NCBI Taxonomy" id="3121582"/>
    <lineage>
        <taxon>Bacteria</taxon>
        <taxon>Pseudomonadati</taxon>
        <taxon>Pseudomonadota</taxon>
        <taxon>Alphaproteobacteria</taxon>
        <taxon>Acetobacterales</taxon>
        <taxon>Roseomonadaceae</taxon>
        <taxon>Roseomonas</taxon>
    </lineage>
</organism>
<name>A0ABT1XBB7_9PROT</name>
<dbReference type="InterPro" id="IPR001789">
    <property type="entry name" value="Sig_transdc_resp-reg_receiver"/>
</dbReference>
<dbReference type="Proteomes" id="UP001524642">
    <property type="component" value="Unassembled WGS sequence"/>
</dbReference>
<dbReference type="RefSeq" id="WP_257717941.1">
    <property type="nucleotide sequence ID" value="NZ_JANJOU010000019.1"/>
</dbReference>